<dbReference type="SMART" id="SM00822">
    <property type="entry name" value="PKS_KR"/>
    <property type="match status" value="1"/>
</dbReference>
<dbReference type="Pfam" id="PF00698">
    <property type="entry name" value="Acyl_transf_1"/>
    <property type="match status" value="1"/>
</dbReference>
<evidence type="ECO:0000313" key="13">
    <source>
        <dbReference type="EMBL" id="SDY88255.1"/>
    </source>
</evidence>
<keyword evidence="3" id="KW-0596">Phosphopantetheine</keyword>
<feature type="domain" description="PKS/mFAS DH" evidence="12">
    <location>
        <begin position="900"/>
        <end position="1169"/>
    </location>
</feature>
<evidence type="ECO:0000256" key="3">
    <source>
        <dbReference type="ARBA" id="ARBA00022450"/>
    </source>
</evidence>
<comment type="cofactor">
    <cofactor evidence="1">
        <name>pantetheine 4'-phosphate</name>
        <dbReference type="ChEBI" id="CHEBI:47942"/>
    </cofactor>
</comment>
<evidence type="ECO:0000256" key="1">
    <source>
        <dbReference type="ARBA" id="ARBA00001957"/>
    </source>
</evidence>
<dbReference type="InterPro" id="IPR009081">
    <property type="entry name" value="PP-bd_ACP"/>
</dbReference>
<dbReference type="InterPro" id="IPR020806">
    <property type="entry name" value="PKS_PP-bd"/>
</dbReference>
<dbReference type="SUPFAM" id="SSF53474">
    <property type="entry name" value="alpha/beta-Hydrolases"/>
    <property type="match status" value="1"/>
</dbReference>
<keyword evidence="7" id="KW-0511">Multifunctional enzyme</keyword>
<dbReference type="GO" id="GO:0033068">
    <property type="term" value="P:macrolide biosynthetic process"/>
    <property type="evidence" value="ECO:0007669"/>
    <property type="project" value="UniProtKB-ARBA"/>
</dbReference>
<dbReference type="FunFam" id="3.40.47.10:FF:000019">
    <property type="entry name" value="Polyketide synthase type I"/>
    <property type="match status" value="1"/>
</dbReference>
<evidence type="ECO:0000259" key="12">
    <source>
        <dbReference type="PROSITE" id="PS52019"/>
    </source>
</evidence>
<dbReference type="InterPro" id="IPR036291">
    <property type="entry name" value="NAD(P)-bd_dom_sf"/>
</dbReference>
<evidence type="ECO:0000256" key="4">
    <source>
        <dbReference type="ARBA" id="ARBA00022553"/>
    </source>
</evidence>
<dbReference type="CDD" id="cd08956">
    <property type="entry name" value="KR_3_FAS_SDR_x"/>
    <property type="match status" value="1"/>
</dbReference>
<dbReference type="Gene3D" id="3.10.129.110">
    <property type="entry name" value="Polyketide synthase dehydratase"/>
    <property type="match status" value="1"/>
</dbReference>
<dbReference type="Pfam" id="PF00975">
    <property type="entry name" value="Thioesterase"/>
    <property type="match status" value="1"/>
</dbReference>
<name>A0A1H3NIJ1_9PSEU</name>
<accession>A0A1H3NIJ1</accession>
<dbReference type="OrthoDB" id="9778690at2"/>
<feature type="region of interest" description="N-terminal hotdog fold" evidence="9">
    <location>
        <begin position="900"/>
        <end position="1023"/>
    </location>
</feature>
<dbReference type="Gene3D" id="3.30.70.3290">
    <property type="match status" value="1"/>
</dbReference>
<dbReference type="InterPro" id="IPR055123">
    <property type="entry name" value="SpnB-like_Rossmann"/>
</dbReference>
<dbReference type="Pfam" id="PF08659">
    <property type="entry name" value="KR"/>
    <property type="match status" value="1"/>
</dbReference>
<dbReference type="SUPFAM" id="SSF52151">
    <property type="entry name" value="FabD/lysophospholipase-like"/>
    <property type="match status" value="1"/>
</dbReference>
<dbReference type="Pfam" id="PF14765">
    <property type="entry name" value="PS-DH"/>
    <property type="match status" value="1"/>
</dbReference>
<feature type="domain" description="Carrier" evidence="10">
    <location>
        <begin position="1598"/>
        <end position="1673"/>
    </location>
</feature>
<dbReference type="PROSITE" id="PS00606">
    <property type="entry name" value="KS3_1"/>
    <property type="match status" value="1"/>
</dbReference>
<dbReference type="InterPro" id="IPR029058">
    <property type="entry name" value="AB_hydrolase_fold"/>
</dbReference>
<dbReference type="SMART" id="SM00825">
    <property type="entry name" value="PKS_KS"/>
    <property type="match status" value="1"/>
</dbReference>
<dbReference type="InterPro" id="IPR013968">
    <property type="entry name" value="PKS_KR"/>
</dbReference>
<keyword evidence="8" id="KW-0012">Acyltransferase</keyword>
<dbReference type="Pfam" id="PF00550">
    <property type="entry name" value="PP-binding"/>
    <property type="match status" value="1"/>
</dbReference>
<dbReference type="PANTHER" id="PTHR43775">
    <property type="entry name" value="FATTY ACID SYNTHASE"/>
    <property type="match status" value="1"/>
</dbReference>
<dbReference type="SMART" id="SM00827">
    <property type="entry name" value="PKS_AT"/>
    <property type="match status" value="1"/>
</dbReference>
<dbReference type="Gene3D" id="3.40.50.1820">
    <property type="entry name" value="alpha/beta hydrolase"/>
    <property type="match status" value="1"/>
</dbReference>
<keyword evidence="6" id="KW-0045">Antibiotic biosynthesis</keyword>
<dbReference type="SMART" id="SM00824">
    <property type="entry name" value="PKS_TE"/>
    <property type="match status" value="1"/>
</dbReference>
<dbReference type="Gene3D" id="3.40.366.10">
    <property type="entry name" value="Malonyl-Coenzyme A Acyl Carrier Protein, domain 2"/>
    <property type="match status" value="1"/>
</dbReference>
<dbReference type="InterPro" id="IPR001031">
    <property type="entry name" value="Thioesterase"/>
</dbReference>
<evidence type="ECO:0000313" key="14">
    <source>
        <dbReference type="Proteomes" id="UP000199515"/>
    </source>
</evidence>
<dbReference type="Proteomes" id="UP000199515">
    <property type="component" value="Unassembled WGS sequence"/>
</dbReference>
<dbReference type="SUPFAM" id="SSF55048">
    <property type="entry name" value="Probable ACP-binding domain of malonyl-CoA ACP transacylase"/>
    <property type="match status" value="1"/>
</dbReference>
<sequence length="1961" mass="205517">MANSDQKLVDALRASLKETERLRAQNRKLSATLREPIAIVSMSCRYPGGISSPEDLWRVVSDGVDAVSAFPEDRGWDVERIFDPEMIRPNTTYTNQGGFLHDAALFDPAFFGISPREALVIDPQQRLLLEASWEALERAGIDPATLKGSSTGVFAGMMYHDYAANANTGSIASGRVSYTLGLEGPSVTVDTACSSSLVALHWAIQALRTGECGLALVGGVAVMGTPETFVEFSKQRGLAKDGRCKSFAGATDGTGWGEGVGMLVIERLSDARANGHPVLAVVKGSAINQDGASNGLTAPNGPSQRRVIKAALANAQLTPEQVDLVEAHGTGTTLGDPIEAQALLATYGQGREKPLWLGSIKSNMGHTQAAAGVSGIIKMVMALQHETMPMTLHVDEPTPKVDWSAGNVKLLTESRAWPSTGQPRRAGVSSFGISGTNAHIIIEEAPTAEAVEEEVKPLPAVPLVLSAKSPEALPAQAARLREYLVANPSVSLLDVASSLVTTRATWAHRAVVVGADRDELLRGLAEVGPATKISGSTAFLFTGQGAQRLGMGRDLAGFIPVFAEALDAVLAELDKHLDRPLRDVIWGSDEDLLAQTVYTQTGLFAIEVALYRLVESLGLKPDYLAGHSIGELAAAHVAGVLSLEDAAKLVAARGRLMQALPTGGAMIAIQATEEEIKPLLNEAVSIAAINGPRSVVVSGDEKAAIEIQDDFAGRKSTRLKVSHAFHSPLMEPILDEFRKIASSLTYHAPKIPVVSNVTGEVAQFSADYWVRHVRDAVRFADGIKFLSGKGVTRFFELGPDGVLTGMAQQSVDDAVLVPALRKNRDEVATLLNGLGQLHVSGLSPQWKTLFDGRGAKRVDLPTYAFQRQRFWLDYKDYLGDSWISTGGGDVSSAGLDSAGHPLLGAVVPSPDSEAVVFTGRLSVQTHPWLADHVVGGSIFLPGTGFVELAIAAGDQVGCSVLADLTLQAPLILPERGGVSLQVVVGAPGDDGARSVDIYSRGDDPDLPWTAHGTGTLSPDAAAPGFDLTSWPPAGAEIEVEELYDGLADAGLVYGPVFQGLRAAWKSGDEIFAEVQLPEDVDTSGFGLHPAVLDACLHAVALAGVTGDQAALPFSWTRVALHAAGASSLRVHVKPSGDSAVTLTVADATGAPVASVDSLVLRAIPAGAGPAGFHDSLFGVAWTPFTGLGEQPDVHVLRTERGTTAESVHAAAHHALEAVRFWLADPGSAQSTLLVVTQGAVALPGENLCDLAGAAVWGLVKAAQSENPDRIVLADVEATVTETDLVAIAGSGEPQVVLRGGIMHAARLVKVPVAEDATPATVFGGTTLITGAAGTLGRLVAKHLVTEHGVKHLVLTSRRGAAASGIPELVSELTELGAQVDVAACDAADRDAVSALLQGIPDLKGVVHVAGVLDDGVLSSLTPERVSKVFRPKVDAALTLHELTRDLDLSAFVLFSSAAGVFGNAGQGNYAAANSFLDALAEHRRAQGLAAQSLAWGLWAEEDASGMASELSEADVARITRTGASGITPAEGLALLDTASTVDLGVIVPMKLDVKALQGVDVPHLLRGLVRAPSRRAAKTDSGAVRRRLASLDSGEQESAVRELVLTHAAAVLGHTDAAAVDPERDFLESGFDSLTAMELRNSLNSAIGLSLPAMVVFDNKNPAELARYVIAQLGQSETPAAEESTETLGDLFRQATLTGAMQKGLTLMRAAADIRPSFASAADLEALPSPVRLAEGPARPRLICLATPMVTGGTHQHSRLVQNFNGELHVSALPTPGFAKGDPLPSTCDAVGEVLAKSVLAAAEGDPFVLLGYSSGGLLASITASYLEKLGTPAAGVVLIDTYTVSEEGGGEQSGFFEQLAIGLLDKESSFGQFDAARLTGMSRYMDLIPNFHLGKLESPALFVRARDSFLPDPDSDEWRAMPWDPSHTDVTTAGTHFTIVEDDAATTAAVIRDWWTATFD</sequence>
<dbReference type="InterPro" id="IPR049552">
    <property type="entry name" value="PKS_DH_N"/>
</dbReference>
<dbReference type="InterPro" id="IPR014031">
    <property type="entry name" value="Ketoacyl_synth_C"/>
</dbReference>
<dbReference type="Gene3D" id="3.40.47.10">
    <property type="match status" value="1"/>
</dbReference>
<dbReference type="InterPro" id="IPR016039">
    <property type="entry name" value="Thiolase-like"/>
</dbReference>
<evidence type="ECO:0000256" key="9">
    <source>
        <dbReference type="PROSITE-ProRule" id="PRU01363"/>
    </source>
</evidence>
<dbReference type="Pfam" id="PF21089">
    <property type="entry name" value="PKS_DH_N"/>
    <property type="match status" value="1"/>
</dbReference>
<evidence type="ECO:0000256" key="5">
    <source>
        <dbReference type="ARBA" id="ARBA00022679"/>
    </source>
</evidence>
<dbReference type="InterPro" id="IPR016036">
    <property type="entry name" value="Malonyl_transacylase_ACP-bd"/>
</dbReference>
<dbReference type="InterPro" id="IPR020802">
    <property type="entry name" value="TesA-like"/>
</dbReference>
<feature type="active site" description="Proton acceptor; for dehydratase activity" evidence="9">
    <location>
        <position position="932"/>
    </location>
</feature>
<dbReference type="GO" id="GO:0004312">
    <property type="term" value="F:fatty acid synthase activity"/>
    <property type="evidence" value="ECO:0007669"/>
    <property type="project" value="TreeGrafter"/>
</dbReference>
<dbReference type="InterPro" id="IPR032821">
    <property type="entry name" value="PKS_assoc"/>
</dbReference>
<evidence type="ECO:0000256" key="8">
    <source>
        <dbReference type="ARBA" id="ARBA00023315"/>
    </source>
</evidence>
<reference evidence="13 14" key="1">
    <citation type="submission" date="2016-10" db="EMBL/GenBank/DDBJ databases">
        <authorList>
            <person name="de Groot N.N."/>
        </authorList>
    </citation>
    <scope>NUCLEOTIDE SEQUENCE [LARGE SCALE GENOMIC DNA]</scope>
    <source>
        <strain evidence="13 14">CPCC 202699</strain>
    </source>
</reference>
<dbReference type="InterPro" id="IPR049900">
    <property type="entry name" value="PKS_mFAS_DH"/>
</dbReference>
<dbReference type="InterPro" id="IPR057326">
    <property type="entry name" value="KR_dom"/>
</dbReference>
<dbReference type="SMART" id="SM01294">
    <property type="entry name" value="PKS_PP_betabranch"/>
    <property type="match status" value="1"/>
</dbReference>
<gene>
    <name evidence="13" type="ORF">SAMN05421504_107296</name>
</gene>
<keyword evidence="14" id="KW-1185">Reference proteome</keyword>
<dbReference type="InterPro" id="IPR036736">
    <property type="entry name" value="ACP-like_sf"/>
</dbReference>
<dbReference type="Gene3D" id="1.10.1200.10">
    <property type="entry name" value="ACP-like"/>
    <property type="match status" value="1"/>
</dbReference>
<feature type="region of interest" description="C-terminal hotdog fold" evidence="9">
    <location>
        <begin position="1034"/>
        <end position="1169"/>
    </location>
</feature>
<dbReference type="SMART" id="SM00823">
    <property type="entry name" value="PKS_PP"/>
    <property type="match status" value="1"/>
</dbReference>
<evidence type="ECO:0000259" key="11">
    <source>
        <dbReference type="PROSITE" id="PS52004"/>
    </source>
</evidence>
<feature type="active site" description="Proton donor; for dehydratase activity" evidence="9">
    <location>
        <position position="1093"/>
    </location>
</feature>
<keyword evidence="5 13" id="KW-0808">Transferase</keyword>
<dbReference type="InterPro" id="IPR018201">
    <property type="entry name" value="Ketoacyl_synth_AS"/>
</dbReference>
<dbReference type="InterPro" id="IPR020841">
    <property type="entry name" value="PKS_Beta-ketoAc_synthase_dom"/>
</dbReference>
<evidence type="ECO:0000256" key="7">
    <source>
        <dbReference type="ARBA" id="ARBA00023268"/>
    </source>
</evidence>
<dbReference type="EMBL" id="FNON01000007">
    <property type="protein sequence ID" value="SDY88255.1"/>
    <property type="molecule type" value="Genomic_DNA"/>
</dbReference>
<proteinExistence type="predicted"/>
<dbReference type="PROSITE" id="PS52004">
    <property type="entry name" value="KS3_2"/>
    <property type="match status" value="1"/>
</dbReference>
<dbReference type="Pfam" id="PF08990">
    <property type="entry name" value="Docking"/>
    <property type="match status" value="1"/>
</dbReference>
<dbReference type="InterPro" id="IPR020807">
    <property type="entry name" value="PKS_DH"/>
</dbReference>
<dbReference type="PROSITE" id="PS00012">
    <property type="entry name" value="PHOSPHOPANTETHEINE"/>
    <property type="match status" value="1"/>
</dbReference>
<dbReference type="Pfam" id="PF00109">
    <property type="entry name" value="ketoacyl-synt"/>
    <property type="match status" value="1"/>
</dbReference>
<dbReference type="GO" id="GO:0006633">
    <property type="term" value="P:fatty acid biosynthetic process"/>
    <property type="evidence" value="ECO:0007669"/>
    <property type="project" value="InterPro"/>
</dbReference>
<evidence type="ECO:0000256" key="6">
    <source>
        <dbReference type="ARBA" id="ARBA00023194"/>
    </source>
</evidence>
<dbReference type="InterPro" id="IPR015083">
    <property type="entry name" value="NorB/c/GfsB-D-like_docking"/>
</dbReference>
<dbReference type="InterPro" id="IPR001227">
    <property type="entry name" value="Ac_transferase_dom_sf"/>
</dbReference>
<dbReference type="SMART" id="SM00826">
    <property type="entry name" value="PKS_DH"/>
    <property type="match status" value="1"/>
</dbReference>
<dbReference type="InterPro" id="IPR016035">
    <property type="entry name" value="Acyl_Trfase/lysoPLipase"/>
</dbReference>
<comment type="pathway">
    <text evidence="2">Antibiotic biosynthesis.</text>
</comment>
<dbReference type="SUPFAM" id="SSF51735">
    <property type="entry name" value="NAD(P)-binding Rossmann-fold domains"/>
    <property type="match status" value="2"/>
</dbReference>
<dbReference type="Pfam" id="PF02801">
    <property type="entry name" value="Ketoacyl-synt_C"/>
    <property type="match status" value="1"/>
</dbReference>
<dbReference type="GO" id="GO:0031177">
    <property type="term" value="F:phosphopantetheine binding"/>
    <property type="evidence" value="ECO:0007669"/>
    <property type="project" value="InterPro"/>
</dbReference>
<dbReference type="CDD" id="cd00833">
    <property type="entry name" value="PKS"/>
    <property type="match status" value="1"/>
</dbReference>
<dbReference type="SUPFAM" id="SSF53901">
    <property type="entry name" value="Thiolase-like"/>
    <property type="match status" value="1"/>
</dbReference>
<organism evidence="13 14">
    <name type="scientific">Amycolatopsis xylanica</name>
    <dbReference type="NCBI Taxonomy" id="589385"/>
    <lineage>
        <taxon>Bacteria</taxon>
        <taxon>Bacillati</taxon>
        <taxon>Actinomycetota</taxon>
        <taxon>Actinomycetes</taxon>
        <taxon>Pseudonocardiales</taxon>
        <taxon>Pseudonocardiaceae</taxon>
        <taxon>Amycolatopsis</taxon>
    </lineage>
</organism>
<dbReference type="Pfam" id="PF16197">
    <property type="entry name" value="KAsynt_C_assoc"/>
    <property type="match status" value="1"/>
</dbReference>
<evidence type="ECO:0000259" key="10">
    <source>
        <dbReference type="PROSITE" id="PS50075"/>
    </source>
</evidence>
<dbReference type="FunFam" id="3.40.366.10:FF:000002">
    <property type="entry name" value="Probable polyketide synthase 2"/>
    <property type="match status" value="1"/>
</dbReference>
<keyword evidence="4" id="KW-0597">Phosphoprotein</keyword>
<dbReference type="InterPro" id="IPR042104">
    <property type="entry name" value="PKS_dehydratase_sf"/>
</dbReference>
<dbReference type="InterPro" id="IPR014030">
    <property type="entry name" value="Ketoacyl_synth_N"/>
</dbReference>
<dbReference type="InterPro" id="IPR014043">
    <property type="entry name" value="Acyl_transferase_dom"/>
</dbReference>
<dbReference type="PROSITE" id="PS50075">
    <property type="entry name" value="CARRIER"/>
    <property type="match status" value="1"/>
</dbReference>
<dbReference type="Pfam" id="PF22953">
    <property type="entry name" value="SpnB_Rossmann"/>
    <property type="match status" value="1"/>
</dbReference>
<dbReference type="PROSITE" id="PS52019">
    <property type="entry name" value="PKS_MFAS_DH"/>
    <property type="match status" value="1"/>
</dbReference>
<feature type="domain" description="Ketosynthase family 3 (KS3)" evidence="11">
    <location>
        <begin position="34"/>
        <end position="444"/>
    </location>
</feature>
<protein>
    <submittedName>
        <fullName evidence="13">Acyl transferase domain-containing protein</fullName>
    </submittedName>
</protein>
<dbReference type="PANTHER" id="PTHR43775:SF51">
    <property type="entry name" value="INACTIVE PHENOLPHTHIOCEROL SYNTHESIS POLYKETIDE SYNTHASE TYPE I PKS1-RELATED"/>
    <property type="match status" value="1"/>
</dbReference>
<dbReference type="InterPro" id="IPR006162">
    <property type="entry name" value="Ppantetheine_attach_site"/>
</dbReference>
<dbReference type="STRING" id="589385.SAMN05421504_107296"/>
<evidence type="ECO:0000256" key="2">
    <source>
        <dbReference type="ARBA" id="ARBA00004792"/>
    </source>
</evidence>
<dbReference type="InterPro" id="IPR049551">
    <property type="entry name" value="PKS_DH_C"/>
</dbReference>
<dbReference type="InterPro" id="IPR050091">
    <property type="entry name" value="PKS_NRPS_Biosynth_Enz"/>
</dbReference>
<dbReference type="GO" id="GO:0004315">
    <property type="term" value="F:3-oxoacyl-[acyl-carrier-protein] synthase activity"/>
    <property type="evidence" value="ECO:0007669"/>
    <property type="project" value="InterPro"/>
</dbReference>
<dbReference type="Gene3D" id="3.40.50.720">
    <property type="entry name" value="NAD(P)-binding Rossmann-like Domain"/>
    <property type="match status" value="1"/>
</dbReference>